<dbReference type="CDD" id="cd09274">
    <property type="entry name" value="RNase_HI_RT_Ty3"/>
    <property type="match status" value="1"/>
</dbReference>
<dbReference type="PANTHER" id="PTHR33064:SF40">
    <property type="entry name" value="REVERSE TRANSCRIPTASE_RETROTRANSPOSON-DERIVED PROTEIN RNASE H-LIKE DOMAIN-CONTAINING PROTEIN"/>
    <property type="match status" value="1"/>
</dbReference>
<dbReference type="EMBL" id="SSTD01001922">
    <property type="protein sequence ID" value="TYK28908.1"/>
    <property type="molecule type" value="Genomic_DNA"/>
</dbReference>
<organism evidence="3 4">
    <name type="scientific">Cucumis melo var. makuwa</name>
    <name type="common">Oriental melon</name>
    <dbReference type="NCBI Taxonomy" id="1194695"/>
    <lineage>
        <taxon>Eukaryota</taxon>
        <taxon>Viridiplantae</taxon>
        <taxon>Streptophyta</taxon>
        <taxon>Embryophyta</taxon>
        <taxon>Tracheophyta</taxon>
        <taxon>Spermatophyta</taxon>
        <taxon>Magnoliopsida</taxon>
        <taxon>eudicotyledons</taxon>
        <taxon>Gunneridae</taxon>
        <taxon>Pentapetalae</taxon>
        <taxon>rosids</taxon>
        <taxon>fabids</taxon>
        <taxon>Cucurbitales</taxon>
        <taxon>Cucurbitaceae</taxon>
        <taxon>Benincaseae</taxon>
        <taxon>Cucumis</taxon>
    </lineage>
</organism>
<name>A0A5D3DZM0_CUCMM</name>
<dbReference type="SUPFAM" id="SSF56672">
    <property type="entry name" value="DNA/RNA polymerases"/>
    <property type="match status" value="1"/>
</dbReference>
<evidence type="ECO:0000313" key="4">
    <source>
        <dbReference type="Proteomes" id="UP000321947"/>
    </source>
</evidence>
<evidence type="ECO:0000259" key="2">
    <source>
        <dbReference type="Pfam" id="PF17919"/>
    </source>
</evidence>
<dbReference type="AlphaFoldDB" id="A0A5D3DZM0"/>
<dbReference type="InterPro" id="IPR043502">
    <property type="entry name" value="DNA/RNA_pol_sf"/>
</dbReference>
<keyword evidence="1" id="KW-1133">Transmembrane helix</keyword>
<protein>
    <submittedName>
        <fullName evidence="3">Transposon Tf2-6 polyprotein</fullName>
    </submittedName>
</protein>
<reference evidence="3 4" key="1">
    <citation type="submission" date="2019-08" db="EMBL/GenBank/DDBJ databases">
        <title>Draft genome sequences of two oriental melons (Cucumis melo L. var makuwa).</title>
        <authorList>
            <person name="Kwon S.-Y."/>
        </authorList>
    </citation>
    <scope>NUCLEOTIDE SEQUENCE [LARGE SCALE GENOMIC DNA]</scope>
    <source>
        <strain evidence="4">cv. Chang Bougi</strain>
        <tissue evidence="3">Leaf</tissue>
    </source>
</reference>
<keyword evidence="1" id="KW-0472">Membrane</keyword>
<dbReference type="Pfam" id="PF17919">
    <property type="entry name" value="RT_RNaseH_2"/>
    <property type="match status" value="1"/>
</dbReference>
<dbReference type="Proteomes" id="UP000321947">
    <property type="component" value="Unassembled WGS sequence"/>
</dbReference>
<sequence length="278" mass="31982">MERLVDEMLASGVIQPSTSPYSSPILLVRKKDGSWRFCVDYQALNNVTIPDKFPIPVIEELFDELNGHYEFLVMPFGLTIAPYTFQALTYAVLLRRVNYLRHVISERGVIVGSLTQLFNNGSFKWNEEAKASFEKLKTAVITLLVLAMPDFNLPFEIETDASGYGVGVALTQAKRPIAYFSRTLNMRDKAIPVYEKELITIVFAVQRWRPHLLGHMSIVKTDQRLLKFLLEQRVIQPQYRKWIAKLLGYSFEVSKKQEVVARSSVEAEYESMSLWMDM</sequence>
<dbReference type="CDD" id="cd01647">
    <property type="entry name" value="RT_LTR"/>
    <property type="match status" value="1"/>
</dbReference>
<feature type="domain" description="Reverse transcriptase/retrotransposon-derived protein RNase H-like" evidence="2">
    <location>
        <begin position="125"/>
        <end position="216"/>
    </location>
</feature>
<dbReference type="InterPro" id="IPR043128">
    <property type="entry name" value="Rev_trsase/Diguanyl_cyclase"/>
</dbReference>
<dbReference type="InterPro" id="IPR051320">
    <property type="entry name" value="Viral_Replic_Matur_Polypro"/>
</dbReference>
<gene>
    <name evidence="3" type="ORF">E5676_scaffold3695G00110</name>
</gene>
<accession>A0A5D3DZM0</accession>
<comment type="caution">
    <text evidence="3">The sequence shown here is derived from an EMBL/GenBank/DDBJ whole genome shotgun (WGS) entry which is preliminary data.</text>
</comment>
<keyword evidence="1" id="KW-0812">Transmembrane</keyword>
<dbReference type="InterPro" id="IPR041577">
    <property type="entry name" value="RT_RNaseH_2"/>
</dbReference>
<evidence type="ECO:0000313" key="3">
    <source>
        <dbReference type="EMBL" id="TYK28908.1"/>
    </source>
</evidence>
<proteinExistence type="predicted"/>
<evidence type="ECO:0000256" key="1">
    <source>
        <dbReference type="SAM" id="Phobius"/>
    </source>
</evidence>
<dbReference type="Gene3D" id="3.30.70.270">
    <property type="match status" value="1"/>
</dbReference>
<dbReference type="Gene3D" id="3.10.10.10">
    <property type="entry name" value="HIV Type 1 Reverse Transcriptase, subunit A, domain 1"/>
    <property type="match status" value="1"/>
</dbReference>
<feature type="transmembrane region" description="Helical" evidence="1">
    <location>
        <begin position="71"/>
        <end position="93"/>
    </location>
</feature>
<dbReference type="PANTHER" id="PTHR33064">
    <property type="entry name" value="POL PROTEIN"/>
    <property type="match status" value="1"/>
</dbReference>